<keyword evidence="8" id="KW-0255">Endonuclease</keyword>
<evidence type="ECO:0000256" key="9">
    <source>
        <dbReference type="ARBA" id="ARBA00022801"/>
    </source>
</evidence>
<dbReference type="AlphaFoldDB" id="A0A1W1HDF1"/>
<evidence type="ECO:0000256" key="2">
    <source>
        <dbReference type="ARBA" id="ARBA00001946"/>
    </source>
</evidence>
<keyword evidence="7" id="KW-0479">Metal-binding</keyword>
<evidence type="ECO:0000256" key="6">
    <source>
        <dbReference type="ARBA" id="ARBA00022722"/>
    </source>
</evidence>
<dbReference type="CDD" id="cd09278">
    <property type="entry name" value="RNase_HI_prokaryote_like"/>
    <property type="match status" value="1"/>
</dbReference>
<dbReference type="InterPro" id="IPR050092">
    <property type="entry name" value="RNase_H"/>
</dbReference>
<feature type="region of interest" description="Disordered" evidence="11">
    <location>
        <begin position="1"/>
        <end position="22"/>
    </location>
</feature>
<evidence type="ECO:0000313" key="13">
    <source>
        <dbReference type="EMBL" id="SLM30524.1"/>
    </source>
</evidence>
<evidence type="ECO:0000256" key="5">
    <source>
        <dbReference type="ARBA" id="ARBA00012180"/>
    </source>
</evidence>
<sequence>MSFKGNKVWVEKGDDGRPAEKNGKVRIKYNLKQNYEYWIKKENLLPESSAVSSKNRKKRVDSPLESSAIKQEQTNSTLKHKNKNPIKNKNFESTQDRNKNLLPENLIVPENAITIFTDGASSGNPGPSGIGVVLIHGEHEKEISEYIGHATNNIAELMAIKRALSQLKRNDLPVRLFSDSSYSIGVLTKGWKATSNRELVEEIRSLMQKFYDIELIKIKGHSGEAGNERADLLATTAIKQQ</sequence>
<evidence type="ECO:0000256" key="3">
    <source>
        <dbReference type="ARBA" id="ARBA00005300"/>
    </source>
</evidence>
<organism evidence="13 14">
    <name type="scientific">Desulfamplus magnetovallimortis</name>
    <dbReference type="NCBI Taxonomy" id="1246637"/>
    <lineage>
        <taxon>Bacteria</taxon>
        <taxon>Pseudomonadati</taxon>
        <taxon>Thermodesulfobacteriota</taxon>
        <taxon>Desulfobacteria</taxon>
        <taxon>Desulfobacterales</taxon>
        <taxon>Desulfobacteraceae</taxon>
        <taxon>Desulfamplus</taxon>
    </lineage>
</organism>
<comment type="cofactor">
    <cofactor evidence="2">
        <name>Mg(2+)</name>
        <dbReference type="ChEBI" id="CHEBI:18420"/>
    </cofactor>
</comment>
<comment type="catalytic activity">
    <reaction evidence="1">
        <text>Endonucleolytic cleavage to 5'-phosphomonoester.</text>
        <dbReference type="EC" id="3.1.26.4"/>
    </reaction>
</comment>
<dbReference type="Pfam" id="PF00075">
    <property type="entry name" value="RNase_H"/>
    <property type="match status" value="1"/>
</dbReference>
<dbReference type="GO" id="GO:0004523">
    <property type="term" value="F:RNA-DNA hybrid ribonuclease activity"/>
    <property type="evidence" value="ECO:0007669"/>
    <property type="project" value="UniProtKB-EC"/>
</dbReference>
<proteinExistence type="inferred from homology"/>
<evidence type="ECO:0000256" key="1">
    <source>
        <dbReference type="ARBA" id="ARBA00000077"/>
    </source>
</evidence>
<dbReference type="Gene3D" id="3.30.420.10">
    <property type="entry name" value="Ribonuclease H-like superfamily/Ribonuclease H"/>
    <property type="match status" value="1"/>
</dbReference>
<dbReference type="InterPro" id="IPR012337">
    <property type="entry name" value="RNaseH-like_sf"/>
</dbReference>
<dbReference type="Proteomes" id="UP000191931">
    <property type="component" value="Unassembled WGS sequence"/>
</dbReference>
<evidence type="ECO:0000259" key="12">
    <source>
        <dbReference type="PROSITE" id="PS50879"/>
    </source>
</evidence>
<dbReference type="PROSITE" id="PS50879">
    <property type="entry name" value="RNASE_H_1"/>
    <property type="match status" value="1"/>
</dbReference>
<dbReference type="InterPro" id="IPR002156">
    <property type="entry name" value="RNaseH_domain"/>
</dbReference>
<evidence type="ECO:0000256" key="8">
    <source>
        <dbReference type="ARBA" id="ARBA00022759"/>
    </source>
</evidence>
<comment type="subunit">
    <text evidence="4">Monomer.</text>
</comment>
<feature type="compositionally biased region" description="Basic and acidic residues" evidence="11">
    <location>
        <begin position="9"/>
        <end position="22"/>
    </location>
</feature>
<dbReference type="SUPFAM" id="SSF53098">
    <property type="entry name" value="Ribonuclease H-like"/>
    <property type="match status" value="1"/>
</dbReference>
<keyword evidence="9" id="KW-0378">Hydrolase</keyword>
<dbReference type="GO" id="GO:0046872">
    <property type="term" value="F:metal ion binding"/>
    <property type="evidence" value="ECO:0007669"/>
    <property type="project" value="UniProtKB-KW"/>
</dbReference>
<evidence type="ECO:0000313" key="14">
    <source>
        <dbReference type="Proteomes" id="UP000191931"/>
    </source>
</evidence>
<dbReference type="GO" id="GO:0043137">
    <property type="term" value="P:DNA replication, removal of RNA primer"/>
    <property type="evidence" value="ECO:0007669"/>
    <property type="project" value="TreeGrafter"/>
</dbReference>
<dbReference type="STRING" id="1246637.MTBBW1_230008"/>
<keyword evidence="6" id="KW-0540">Nuclease</keyword>
<dbReference type="EMBL" id="FWEV01000146">
    <property type="protein sequence ID" value="SLM30524.1"/>
    <property type="molecule type" value="Genomic_DNA"/>
</dbReference>
<reference evidence="13 14" key="1">
    <citation type="submission" date="2017-03" db="EMBL/GenBank/DDBJ databases">
        <authorList>
            <person name="Afonso C.L."/>
            <person name="Miller P.J."/>
            <person name="Scott M.A."/>
            <person name="Spackman E."/>
            <person name="Goraichik I."/>
            <person name="Dimitrov K.M."/>
            <person name="Suarez D.L."/>
            <person name="Swayne D.E."/>
        </authorList>
    </citation>
    <scope>NUCLEOTIDE SEQUENCE [LARGE SCALE GENOMIC DNA]</scope>
    <source>
        <strain evidence="13">PRJEB14757</strain>
    </source>
</reference>
<dbReference type="EC" id="3.1.26.4" evidence="5"/>
<name>A0A1W1HDF1_9BACT</name>
<keyword evidence="10" id="KW-0460">Magnesium</keyword>
<evidence type="ECO:0000256" key="4">
    <source>
        <dbReference type="ARBA" id="ARBA00011245"/>
    </source>
</evidence>
<dbReference type="InterPro" id="IPR036397">
    <property type="entry name" value="RNaseH_sf"/>
</dbReference>
<protein>
    <recommendedName>
        <fullName evidence="5">ribonuclease H</fullName>
        <ecNumber evidence="5">3.1.26.4</ecNumber>
    </recommendedName>
</protein>
<feature type="region of interest" description="Disordered" evidence="11">
    <location>
        <begin position="48"/>
        <end position="93"/>
    </location>
</feature>
<dbReference type="PANTHER" id="PTHR10642:SF26">
    <property type="entry name" value="RIBONUCLEASE H1"/>
    <property type="match status" value="1"/>
</dbReference>
<dbReference type="GO" id="GO:0003676">
    <property type="term" value="F:nucleic acid binding"/>
    <property type="evidence" value="ECO:0007669"/>
    <property type="project" value="InterPro"/>
</dbReference>
<evidence type="ECO:0000256" key="11">
    <source>
        <dbReference type="SAM" id="MobiDB-lite"/>
    </source>
</evidence>
<dbReference type="RefSeq" id="WP_080799392.1">
    <property type="nucleotide sequence ID" value="NZ_LT828540.1"/>
</dbReference>
<gene>
    <name evidence="13" type="ORF">MTBBW1_230008</name>
</gene>
<feature type="compositionally biased region" description="Polar residues" evidence="11">
    <location>
        <begin position="64"/>
        <end position="77"/>
    </location>
</feature>
<dbReference type="InterPro" id="IPR022892">
    <property type="entry name" value="RNaseHI"/>
</dbReference>
<accession>A0A1W1HDF1</accession>
<evidence type="ECO:0000256" key="10">
    <source>
        <dbReference type="ARBA" id="ARBA00022842"/>
    </source>
</evidence>
<dbReference type="PANTHER" id="PTHR10642">
    <property type="entry name" value="RIBONUCLEASE H1"/>
    <property type="match status" value="1"/>
</dbReference>
<comment type="similarity">
    <text evidence="3">Belongs to the RNase H family.</text>
</comment>
<evidence type="ECO:0000256" key="7">
    <source>
        <dbReference type="ARBA" id="ARBA00022723"/>
    </source>
</evidence>
<keyword evidence="14" id="KW-1185">Reference proteome</keyword>
<dbReference type="OrthoDB" id="7845843at2"/>
<feature type="domain" description="RNase H type-1" evidence="12">
    <location>
        <begin position="109"/>
        <end position="239"/>
    </location>
</feature>